<feature type="transmembrane region" description="Helical" evidence="9">
    <location>
        <begin position="189"/>
        <end position="210"/>
    </location>
</feature>
<keyword evidence="4" id="KW-0762">Sugar transport</keyword>
<keyword evidence="2" id="KW-0813">Transport</keyword>
<dbReference type="OrthoDB" id="9795582at2"/>
<organism evidence="10 11">
    <name type="scientific">Dielma fastidiosa</name>
    <dbReference type="NCBI Taxonomy" id="1034346"/>
    <lineage>
        <taxon>Bacteria</taxon>
        <taxon>Bacillati</taxon>
        <taxon>Bacillota</taxon>
        <taxon>Erysipelotrichia</taxon>
        <taxon>Erysipelotrichales</taxon>
        <taxon>Erysipelotrichaceae</taxon>
        <taxon>Dielma</taxon>
    </lineage>
</organism>
<name>A0A2V2F572_9FIRM</name>
<keyword evidence="6 9" id="KW-0812">Transmembrane</keyword>
<reference evidence="10 11" key="1">
    <citation type="submission" date="2018-05" db="EMBL/GenBank/DDBJ databases">
        <title>Genomic Encyclopedia of Type Strains, Phase IV (KMG-IV): sequencing the most valuable type-strain genomes for metagenomic binning, comparative biology and taxonomic classification.</title>
        <authorList>
            <person name="Goeker M."/>
        </authorList>
    </citation>
    <scope>NUCLEOTIDE SEQUENCE [LARGE SCALE GENOMIC DNA]</scope>
    <source>
        <strain evidence="10 11">JC118</strain>
    </source>
</reference>
<keyword evidence="5" id="KW-0598">Phosphotransferase system</keyword>
<dbReference type="PANTHER" id="PTHR32502">
    <property type="entry name" value="N-ACETYLGALACTOSAMINE PERMEASE II COMPONENT-RELATED"/>
    <property type="match status" value="1"/>
</dbReference>
<proteinExistence type="predicted"/>
<evidence type="ECO:0000256" key="8">
    <source>
        <dbReference type="ARBA" id="ARBA00023136"/>
    </source>
</evidence>
<dbReference type="PANTHER" id="PTHR32502:SF5">
    <property type="entry name" value="N-ACETYLGALACTOSAMINE PERMEASE IID COMPONENT-RELATED"/>
    <property type="match status" value="1"/>
</dbReference>
<evidence type="ECO:0000313" key="11">
    <source>
        <dbReference type="Proteomes" id="UP000247612"/>
    </source>
</evidence>
<feature type="transmembrane region" description="Helical" evidence="9">
    <location>
        <begin position="230"/>
        <end position="251"/>
    </location>
</feature>
<evidence type="ECO:0000256" key="1">
    <source>
        <dbReference type="ARBA" id="ARBA00004651"/>
    </source>
</evidence>
<dbReference type="PROSITE" id="PS51108">
    <property type="entry name" value="PTS_EIID"/>
    <property type="match status" value="1"/>
</dbReference>
<gene>
    <name evidence="10" type="ORF">DES51_11829</name>
</gene>
<comment type="subcellular location">
    <subcellularLocation>
        <location evidence="1">Cell membrane</location>
        <topology evidence="1">Multi-pass membrane protein</topology>
    </subcellularLocation>
</comment>
<dbReference type="STRING" id="1034346.GCA_000313565_03153"/>
<dbReference type="GO" id="GO:0009401">
    <property type="term" value="P:phosphoenolpyruvate-dependent sugar phosphotransferase system"/>
    <property type="evidence" value="ECO:0007669"/>
    <property type="project" value="UniProtKB-KW"/>
</dbReference>
<evidence type="ECO:0000256" key="7">
    <source>
        <dbReference type="ARBA" id="ARBA00022989"/>
    </source>
</evidence>
<evidence type="ECO:0000256" key="5">
    <source>
        <dbReference type="ARBA" id="ARBA00022683"/>
    </source>
</evidence>
<evidence type="ECO:0000313" key="10">
    <source>
        <dbReference type="EMBL" id="PXX75299.1"/>
    </source>
</evidence>
<feature type="transmembrane region" description="Helical" evidence="9">
    <location>
        <begin position="260"/>
        <end position="277"/>
    </location>
</feature>
<sequence>MEETVKTENQITLSKKDLNKSWWYWVCWGQICYNYERMMGLGFCQSMIPVLKGLYGDDKEKLAEGMTRHLTFYNTENTWGAVIPGIVASLEEGRANGQDIDDETIDNLKTGLMGPLAGLGDSITQSLVKVILLSIAIDMAVQGSIVGVLIFVLGFSAYALGVSHFVYFQGYKFGKTAIMKILGNGMIKDMTEALGALGMMILGGLIANNIPVKTALTYSLQGMSTEVQGMLDSILPNLLSVATFGVVVYMLRKGWKPTKIMISLMLASVVLGFFGILA</sequence>
<keyword evidence="3" id="KW-1003">Cell membrane</keyword>
<dbReference type="AlphaFoldDB" id="A0A2V2F572"/>
<keyword evidence="8 9" id="KW-0472">Membrane</keyword>
<evidence type="ECO:0000256" key="9">
    <source>
        <dbReference type="SAM" id="Phobius"/>
    </source>
</evidence>
<keyword evidence="11" id="KW-1185">Reference proteome</keyword>
<accession>A0A2V2F572</accession>
<dbReference type="RefSeq" id="WP_022939432.1">
    <property type="nucleotide sequence ID" value="NZ_CABKRQ010000009.1"/>
</dbReference>
<keyword evidence="7 9" id="KW-1133">Transmembrane helix</keyword>
<feature type="transmembrane region" description="Helical" evidence="9">
    <location>
        <begin position="145"/>
        <end position="168"/>
    </location>
</feature>
<dbReference type="InterPro" id="IPR004704">
    <property type="entry name" value="PTS_IID_man"/>
</dbReference>
<dbReference type="EMBL" id="QJKH01000018">
    <property type="protein sequence ID" value="PXX75299.1"/>
    <property type="molecule type" value="Genomic_DNA"/>
</dbReference>
<dbReference type="GO" id="GO:0005886">
    <property type="term" value="C:plasma membrane"/>
    <property type="evidence" value="ECO:0007669"/>
    <property type="project" value="UniProtKB-SubCell"/>
</dbReference>
<evidence type="ECO:0000256" key="6">
    <source>
        <dbReference type="ARBA" id="ARBA00022692"/>
    </source>
</evidence>
<evidence type="ECO:0000256" key="4">
    <source>
        <dbReference type="ARBA" id="ARBA00022597"/>
    </source>
</evidence>
<dbReference type="InterPro" id="IPR050303">
    <property type="entry name" value="GatZ_KbaZ_carbometab"/>
</dbReference>
<protein>
    <submittedName>
        <fullName evidence="10">PTS system mannose-specific IID component/D-glucosaminate-specific PTS system IID component</fullName>
    </submittedName>
</protein>
<dbReference type="Pfam" id="PF03613">
    <property type="entry name" value="EIID-AGA"/>
    <property type="match status" value="1"/>
</dbReference>
<evidence type="ECO:0000256" key="2">
    <source>
        <dbReference type="ARBA" id="ARBA00022448"/>
    </source>
</evidence>
<evidence type="ECO:0000256" key="3">
    <source>
        <dbReference type="ARBA" id="ARBA00022475"/>
    </source>
</evidence>
<dbReference type="Proteomes" id="UP000247612">
    <property type="component" value="Unassembled WGS sequence"/>
</dbReference>
<comment type="caution">
    <text evidence="10">The sequence shown here is derived from an EMBL/GenBank/DDBJ whole genome shotgun (WGS) entry which is preliminary data.</text>
</comment>